<dbReference type="Gene3D" id="3.30.40.10">
    <property type="entry name" value="Zinc/RING finger domain, C3HC4 (zinc finger)"/>
    <property type="match status" value="1"/>
</dbReference>
<feature type="domain" description="RING-type" evidence="2">
    <location>
        <begin position="194"/>
        <end position="250"/>
    </location>
</feature>
<dbReference type="Proteomes" id="UP001590950">
    <property type="component" value="Unassembled WGS sequence"/>
</dbReference>
<evidence type="ECO:0000313" key="3">
    <source>
        <dbReference type="EMBL" id="KAL2037940.1"/>
    </source>
</evidence>
<gene>
    <name evidence="3" type="ORF">N7G274_009415</name>
</gene>
<organism evidence="3 4">
    <name type="scientific">Stereocaulon virgatum</name>
    <dbReference type="NCBI Taxonomy" id="373712"/>
    <lineage>
        <taxon>Eukaryota</taxon>
        <taxon>Fungi</taxon>
        <taxon>Dikarya</taxon>
        <taxon>Ascomycota</taxon>
        <taxon>Pezizomycotina</taxon>
        <taxon>Lecanoromycetes</taxon>
        <taxon>OSLEUM clade</taxon>
        <taxon>Lecanoromycetidae</taxon>
        <taxon>Lecanorales</taxon>
        <taxon>Lecanorineae</taxon>
        <taxon>Stereocaulaceae</taxon>
        <taxon>Stereocaulon</taxon>
    </lineage>
</organism>
<keyword evidence="1" id="KW-0479">Metal-binding</keyword>
<evidence type="ECO:0000256" key="1">
    <source>
        <dbReference type="PROSITE-ProRule" id="PRU00175"/>
    </source>
</evidence>
<name>A0ABR3ZWF3_9LECA</name>
<accession>A0ABR3ZWF3</accession>
<keyword evidence="4" id="KW-1185">Reference proteome</keyword>
<reference evidence="3 4" key="1">
    <citation type="submission" date="2024-09" db="EMBL/GenBank/DDBJ databases">
        <title>Rethinking Asexuality: The Enigmatic Case of Functional Sexual Genes in Lepraria (Stereocaulaceae).</title>
        <authorList>
            <person name="Doellman M."/>
            <person name="Sun Y."/>
            <person name="Barcenas-Pena A."/>
            <person name="Lumbsch H.T."/>
            <person name="Grewe F."/>
        </authorList>
    </citation>
    <scope>NUCLEOTIDE SEQUENCE [LARGE SCALE GENOMIC DNA]</scope>
    <source>
        <strain evidence="3 4">Mercado 3170</strain>
    </source>
</reference>
<dbReference type="InterPro" id="IPR001841">
    <property type="entry name" value="Znf_RING"/>
</dbReference>
<sequence length="435" mass="49562">MARISSHPKANPIASYALLERAKTRNKGFRPSTSASGKRFHHWLLGHEAVPHNEHCVEGQACPLFADYSFLHYPVPVYEDEISYIDIPLLHLFVDSSHAPSGTDDRPRAALIAIPVLNPSRTMAALRNLVETFLHWQEENQQSLSLQHAVRQAANVLNLETQEPKPPQTPTAIAFLFSLPLLLPQDLLPDQLECSICASPMHAESDWTDDHRLEVATCIPQCGHVIGYRCLEAWLNPMQGGSNNTCPYCRGVLFEGMAGEDNIQGLEDRLGVLEWGLRRYMRGPNAVEKAQLEWYRMRIAGYWLDKALVEIECEKAELEREIEERVRAEPMVVSKVFKEKLMKFDVRKRLVEVIELQVRYRQVSMETEWCEEMLGEVGEMMMMMEAVDVGGVDDGVQGENVNGWQTEVEVDEIEEGEIVEEEEEKAQMKELEVQH</sequence>
<dbReference type="SUPFAM" id="SSF57850">
    <property type="entry name" value="RING/U-box"/>
    <property type="match status" value="1"/>
</dbReference>
<keyword evidence="1" id="KW-0863">Zinc-finger</keyword>
<dbReference type="InterPro" id="IPR013083">
    <property type="entry name" value="Znf_RING/FYVE/PHD"/>
</dbReference>
<evidence type="ECO:0000259" key="2">
    <source>
        <dbReference type="PROSITE" id="PS50089"/>
    </source>
</evidence>
<evidence type="ECO:0000313" key="4">
    <source>
        <dbReference type="Proteomes" id="UP001590950"/>
    </source>
</evidence>
<dbReference type="PROSITE" id="PS50089">
    <property type="entry name" value="ZF_RING_2"/>
    <property type="match status" value="1"/>
</dbReference>
<proteinExistence type="predicted"/>
<dbReference type="EMBL" id="JBEFKJ010000036">
    <property type="protein sequence ID" value="KAL2037940.1"/>
    <property type="molecule type" value="Genomic_DNA"/>
</dbReference>
<keyword evidence="1" id="KW-0862">Zinc</keyword>
<comment type="caution">
    <text evidence="3">The sequence shown here is derived from an EMBL/GenBank/DDBJ whole genome shotgun (WGS) entry which is preliminary data.</text>
</comment>
<protein>
    <recommendedName>
        <fullName evidence="2">RING-type domain-containing protein</fullName>
    </recommendedName>
</protein>